<dbReference type="PANTHER" id="PTHR33453:SF9">
    <property type="entry name" value="ALBUMIN B-32"/>
    <property type="match status" value="1"/>
</dbReference>
<protein>
    <recommendedName>
        <fullName evidence="3 8">rRNA N-glycosylase</fullName>
        <ecNumber evidence="3 8">3.2.2.22</ecNumber>
    </recommendedName>
</protein>
<dbReference type="InterPro" id="IPR016138">
    <property type="entry name" value="Ribosome_inactivat_prot_sub1"/>
</dbReference>
<proteinExistence type="inferred from homology"/>
<dbReference type="GO" id="GO:0090729">
    <property type="term" value="F:toxin activity"/>
    <property type="evidence" value="ECO:0007669"/>
    <property type="project" value="UniProtKB-KW"/>
</dbReference>
<dbReference type="Gramene" id="ONIVA02G04950.1">
    <property type="protein sequence ID" value="ONIVA02G04950.1"/>
    <property type="gene ID" value="ONIVA02G04950"/>
</dbReference>
<keyword evidence="5 8" id="KW-0378">Hydrolase</keyword>
<dbReference type="SUPFAM" id="SSF56371">
    <property type="entry name" value="Ribosome inactivating proteins (RIP)"/>
    <property type="match status" value="1"/>
</dbReference>
<keyword evidence="7 8" id="KW-0652">Protein synthesis inhibitor</keyword>
<evidence type="ECO:0000313" key="9">
    <source>
        <dbReference type="EnsemblPlants" id="ONIVA02G04950.1"/>
    </source>
</evidence>
<keyword evidence="4 8" id="KW-0800">Toxin</keyword>
<evidence type="ECO:0000256" key="4">
    <source>
        <dbReference type="ARBA" id="ARBA00022656"/>
    </source>
</evidence>
<evidence type="ECO:0000256" key="3">
    <source>
        <dbReference type="ARBA" id="ARBA00012001"/>
    </source>
</evidence>
<organism evidence="9">
    <name type="scientific">Oryza nivara</name>
    <name type="common">Indian wild rice</name>
    <name type="synonym">Oryza sativa f. spontanea</name>
    <dbReference type="NCBI Taxonomy" id="4536"/>
    <lineage>
        <taxon>Eukaryota</taxon>
        <taxon>Viridiplantae</taxon>
        <taxon>Streptophyta</taxon>
        <taxon>Embryophyta</taxon>
        <taxon>Tracheophyta</taxon>
        <taxon>Spermatophyta</taxon>
        <taxon>Magnoliopsida</taxon>
        <taxon>Liliopsida</taxon>
        <taxon>Poales</taxon>
        <taxon>Poaceae</taxon>
        <taxon>BOP clade</taxon>
        <taxon>Oryzoideae</taxon>
        <taxon>Oryzeae</taxon>
        <taxon>Oryzinae</taxon>
        <taxon>Oryza</taxon>
    </lineage>
</organism>
<evidence type="ECO:0000256" key="5">
    <source>
        <dbReference type="ARBA" id="ARBA00022801"/>
    </source>
</evidence>
<name>A0A0E0G1P7_ORYNI</name>
<dbReference type="InterPro" id="IPR036041">
    <property type="entry name" value="Ribosome-inact_prot_sf"/>
</dbReference>
<evidence type="ECO:0000256" key="7">
    <source>
        <dbReference type="ARBA" id="ARBA00023193"/>
    </source>
</evidence>
<dbReference type="EC" id="3.2.2.22" evidence="3 8"/>
<keyword evidence="6 8" id="KW-0611">Plant defense</keyword>
<evidence type="ECO:0000256" key="6">
    <source>
        <dbReference type="ARBA" id="ARBA00022821"/>
    </source>
</evidence>
<dbReference type="Gene3D" id="3.40.420.10">
    <property type="entry name" value="Ricin (A subunit), domain 1"/>
    <property type="match status" value="1"/>
</dbReference>
<reference evidence="9" key="2">
    <citation type="submission" date="2018-04" db="EMBL/GenBank/DDBJ databases">
        <title>OnivRS2 (Oryza nivara Reference Sequence Version 2).</title>
        <authorList>
            <person name="Zhang J."/>
            <person name="Kudrna D."/>
            <person name="Lee S."/>
            <person name="Talag J."/>
            <person name="Rajasekar S."/>
            <person name="Welchert J."/>
            <person name="Hsing Y.-I."/>
            <person name="Wing R.A."/>
        </authorList>
    </citation>
    <scope>NUCLEOTIDE SEQUENCE [LARGE SCALE GENOMIC DNA]</scope>
    <source>
        <strain evidence="9">SL10</strain>
    </source>
</reference>
<sequence>MSARGSDGDLKAAAALATGVGCGAVEGRERVGREGNDVSHKRHVNATWNEDRVNTTTHLWANPTVLRFDFVREAYHAILRTFIAFITSTSSMLRVYDIVILKIQRPVSEAPESWNMAHLIGRDGDETMLSMRDDNLYVLGFANRSGDWHAHLFREDVTPLKINDNYGSLLGAGHRGSPLANRPC</sequence>
<dbReference type="AlphaFoldDB" id="A0A0E0G1P7"/>
<evidence type="ECO:0000313" key="10">
    <source>
        <dbReference type="Proteomes" id="UP000006591"/>
    </source>
</evidence>
<dbReference type="Pfam" id="PF00161">
    <property type="entry name" value="RIP"/>
    <property type="match status" value="1"/>
</dbReference>
<reference evidence="9" key="1">
    <citation type="submission" date="2015-04" db="UniProtKB">
        <authorList>
            <consortium name="EnsemblPlants"/>
        </authorList>
    </citation>
    <scope>IDENTIFICATION</scope>
    <source>
        <strain evidence="9">SL10</strain>
    </source>
</reference>
<evidence type="ECO:0000256" key="2">
    <source>
        <dbReference type="ARBA" id="ARBA00008544"/>
    </source>
</evidence>
<dbReference type="PANTHER" id="PTHR33453">
    <property type="match status" value="1"/>
</dbReference>
<dbReference type="GO" id="GO:0030598">
    <property type="term" value="F:rRNA N-glycosylase activity"/>
    <property type="evidence" value="ECO:0007669"/>
    <property type="project" value="UniProtKB-EC"/>
</dbReference>
<evidence type="ECO:0000256" key="1">
    <source>
        <dbReference type="ARBA" id="ARBA00000237"/>
    </source>
</evidence>
<comment type="catalytic activity">
    <reaction evidence="1 8">
        <text>Endohydrolysis of the N-glycosidic bond at one specific adenosine on the 28S rRNA.</text>
        <dbReference type="EC" id="3.2.2.22"/>
    </reaction>
</comment>
<dbReference type="GO" id="GO:0006952">
    <property type="term" value="P:defense response"/>
    <property type="evidence" value="ECO:0007669"/>
    <property type="project" value="UniProtKB-KW"/>
</dbReference>
<accession>A0A0E0G1P7</accession>
<dbReference type="EnsemblPlants" id="ONIVA02G04950.1">
    <property type="protein sequence ID" value="ONIVA02G04950.1"/>
    <property type="gene ID" value="ONIVA02G04950"/>
</dbReference>
<comment type="similarity">
    <text evidence="2">Belongs to the ribosome-inactivating protein family. Type 1 RIP subfamily.</text>
</comment>
<dbReference type="Proteomes" id="UP000006591">
    <property type="component" value="Chromosome 2"/>
</dbReference>
<keyword evidence="10" id="KW-1185">Reference proteome</keyword>
<dbReference type="HOGENOM" id="CLU_1470430_0_0_1"/>
<dbReference type="PROSITE" id="PS51257">
    <property type="entry name" value="PROKAR_LIPOPROTEIN"/>
    <property type="match status" value="1"/>
</dbReference>
<dbReference type="GO" id="GO:0017148">
    <property type="term" value="P:negative regulation of translation"/>
    <property type="evidence" value="ECO:0007669"/>
    <property type="project" value="UniProtKB-KW"/>
</dbReference>
<evidence type="ECO:0000256" key="8">
    <source>
        <dbReference type="RuleBase" id="RU004915"/>
    </source>
</evidence>
<dbReference type="InterPro" id="IPR001574">
    <property type="entry name" value="Ribosome_inactivat_prot"/>
</dbReference>